<accession>E0ULS2</accession>
<dbReference type="RefSeq" id="WP_013334652.1">
    <property type="nucleotide sequence ID" value="NC_014533.1"/>
</dbReference>
<dbReference type="KEGG" id="cyj:Cyan7822_6056"/>
<gene>
    <name evidence="1" type="ordered locus">Cyan7822_6056</name>
</gene>
<organism evidence="1 2">
    <name type="scientific">Gloeothece verrucosa (strain PCC 7822)</name>
    <name type="common">Cyanothece sp. (strain PCC 7822)</name>
    <dbReference type="NCBI Taxonomy" id="497965"/>
    <lineage>
        <taxon>Bacteria</taxon>
        <taxon>Bacillati</taxon>
        <taxon>Cyanobacteriota</taxon>
        <taxon>Cyanophyceae</taxon>
        <taxon>Oscillatoriophycideae</taxon>
        <taxon>Chroococcales</taxon>
        <taxon>Aphanothecaceae</taxon>
        <taxon>Gloeothece</taxon>
        <taxon>Gloeothece verrucosa</taxon>
    </lineage>
</organism>
<evidence type="ECO:0008006" key="3">
    <source>
        <dbReference type="Google" id="ProtNLM"/>
    </source>
</evidence>
<evidence type="ECO:0000313" key="1">
    <source>
        <dbReference type="EMBL" id="ADN17902.1"/>
    </source>
</evidence>
<name>E0ULS2_GLOV7</name>
<dbReference type="HOGENOM" id="CLU_088529_0_0_3"/>
<dbReference type="EMBL" id="CP002199">
    <property type="protein sequence ID" value="ADN17902.1"/>
    <property type="molecule type" value="Genomic_DNA"/>
</dbReference>
<dbReference type="AlphaFoldDB" id="E0ULS2"/>
<protein>
    <recommendedName>
        <fullName evidence="3">PEP-CTERM sorting domain-containing protein</fullName>
    </recommendedName>
</protein>
<evidence type="ECO:0000313" key="2">
    <source>
        <dbReference type="Proteomes" id="UP000008206"/>
    </source>
</evidence>
<keyword evidence="2" id="KW-1185">Reference proteome</keyword>
<proteinExistence type="predicted"/>
<dbReference type="OrthoDB" id="7052168at2"/>
<geneLocation type="plasmid" evidence="1 2">
    <name>Cy782201</name>
</geneLocation>
<keyword evidence="1" id="KW-0614">Plasmid</keyword>
<dbReference type="Proteomes" id="UP000008206">
    <property type="component" value="Plasmid Cy782201"/>
</dbReference>
<reference evidence="2" key="1">
    <citation type="journal article" date="2011" name="MBio">
        <title>Novel metabolic attributes of the genus Cyanothece, comprising a group of unicellular nitrogen-fixing Cyanobacteria.</title>
        <authorList>
            <person name="Bandyopadhyay A."/>
            <person name="Elvitigala T."/>
            <person name="Welsh E."/>
            <person name="Stockel J."/>
            <person name="Liberton M."/>
            <person name="Min H."/>
            <person name="Sherman L.A."/>
            <person name="Pakrasi H.B."/>
        </authorList>
    </citation>
    <scope>NUCLEOTIDE SEQUENCE [LARGE SCALE GENOMIC DNA]</scope>
    <source>
        <strain evidence="2">PCC 7822</strain>
        <plasmid evidence="2">Cy782201</plasmid>
    </source>
</reference>
<sequence>MKNNNVKLEIESLASISNEKKIISSLKECINISFFLIVGILGLDNRVLGAELNLLSGWEIAGDVQIESATRVNLSSDGLFDDDIDLAVQTGEFNFSGNAASVVGFGSLETFLGIDVAQLNLEGVAYEGSAIKTNLSVNTRSELSFDWEFLTNETFELPLRPFNDYGFVQIGQQVNKLTDYQNTQKSPNCSFGFVGCTGVKSLKYTLAAGQYTLAFGVIDVDDFAITSALKVSKINLTPNQEEPVTVPEPNLVFAIFTALSLATSLSPKKSNNKN</sequence>